<proteinExistence type="predicted"/>
<dbReference type="PANTHER" id="PTHR23502:SF3">
    <property type="entry name" value="MAJOR FACILITATOR SUPERFAMILY (MFS) PROFILE DOMAIN-CONTAINING PROTEIN-RELATED"/>
    <property type="match status" value="1"/>
</dbReference>
<dbReference type="VEuPathDB" id="FungiDB:HCDG_05567"/>
<keyword evidence="3 5" id="KW-1133">Transmembrane helix</keyword>
<evidence type="ECO:0000256" key="3">
    <source>
        <dbReference type="ARBA" id="ARBA00022989"/>
    </source>
</evidence>
<evidence type="ECO:0000256" key="5">
    <source>
        <dbReference type="SAM" id="Phobius"/>
    </source>
</evidence>
<feature type="transmembrane region" description="Helical" evidence="5">
    <location>
        <begin position="151"/>
        <end position="170"/>
    </location>
</feature>
<feature type="transmembrane region" description="Helical" evidence="5">
    <location>
        <begin position="12"/>
        <end position="29"/>
    </location>
</feature>
<feature type="transmembrane region" description="Helical" evidence="5">
    <location>
        <begin position="112"/>
        <end position="131"/>
    </location>
</feature>
<keyword evidence="4 5" id="KW-0472">Membrane</keyword>
<dbReference type="STRING" id="544712.C6HH86"/>
<dbReference type="SUPFAM" id="SSF103473">
    <property type="entry name" value="MFS general substrate transporter"/>
    <property type="match status" value="1"/>
</dbReference>
<dbReference type="Gene3D" id="1.20.1250.20">
    <property type="entry name" value="MFS general substrate transporter like domains"/>
    <property type="match status" value="1"/>
</dbReference>
<evidence type="ECO:0000313" key="6">
    <source>
        <dbReference type="EMBL" id="EER40170.1"/>
    </source>
</evidence>
<evidence type="ECO:0000256" key="2">
    <source>
        <dbReference type="ARBA" id="ARBA00022692"/>
    </source>
</evidence>
<reference evidence="7" key="1">
    <citation type="submission" date="2009-05" db="EMBL/GenBank/DDBJ databases">
        <title>The genome sequence of Ajellomyces capsulatus strain H143.</title>
        <authorList>
            <person name="Champion M."/>
            <person name="Cuomo C.A."/>
            <person name="Ma L.-J."/>
            <person name="Henn M.R."/>
            <person name="Sil A."/>
            <person name="Goldman B."/>
            <person name="Young S.K."/>
            <person name="Kodira C.D."/>
            <person name="Zeng Q."/>
            <person name="Koehrsen M."/>
            <person name="Alvarado L."/>
            <person name="Berlin A.M."/>
            <person name="Borenstein D."/>
            <person name="Chen Z."/>
            <person name="Engels R."/>
            <person name="Freedman E."/>
            <person name="Gellesch M."/>
            <person name="Goldberg J."/>
            <person name="Griggs A."/>
            <person name="Gujja S."/>
            <person name="Heiman D.I."/>
            <person name="Hepburn T.A."/>
            <person name="Howarth C."/>
            <person name="Jen D."/>
            <person name="Larson L."/>
            <person name="Lewis B."/>
            <person name="Mehta T."/>
            <person name="Park D."/>
            <person name="Pearson M."/>
            <person name="Roberts A."/>
            <person name="Saif S."/>
            <person name="Shea T.D."/>
            <person name="Shenoy N."/>
            <person name="Sisk P."/>
            <person name="Stolte C."/>
            <person name="Sykes S."/>
            <person name="Walk T."/>
            <person name="White J."/>
            <person name="Yandava C."/>
            <person name="Klein B."/>
            <person name="McEwen J.G."/>
            <person name="Puccia R."/>
            <person name="Goldman G.H."/>
            <person name="Felipe M.S."/>
            <person name="Nino-Vega G."/>
            <person name="San-Blas G."/>
            <person name="Taylor J.W."/>
            <person name="Mendoza L."/>
            <person name="Galagan J.E."/>
            <person name="Nusbaum C."/>
            <person name="Birren B.W."/>
        </authorList>
    </citation>
    <scope>NUCLEOTIDE SEQUENCE [LARGE SCALE GENOMIC DNA]</scope>
    <source>
        <strain evidence="7">H143</strain>
    </source>
</reference>
<comment type="subcellular location">
    <subcellularLocation>
        <location evidence="1">Membrane</location>
        <topology evidence="1">Multi-pass membrane protein</topology>
    </subcellularLocation>
</comment>
<gene>
    <name evidence="6" type="ORF">HCDG_05567</name>
</gene>
<protein>
    <submittedName>
        <fullName evidence="6">Multidrug transporter</fullName>
    </submittedName>
</protein>
<dbReference type="GO" id="GO:0022857">
    <property type="term" value="F:transmembrane transporter activity"/>
    <property type="evidence" value="ECO:0007669"/>
    <property type="project" value="TreeGrafter"/>
</dbReference>
<evidence type="ECO:0000256" key="4">
    <source>
        <dbReference type="ARBA" id="ARBA00023136"/>
    </source>
</evidence>
<dbReference type="InterPro" id="IPR036259">
    <property type="entry name" value="MFS_trans_sf"/>
</dbReference>
<feature type="transmembrane region" description="Helical" evidence="5">
    <location>
        <begin position="35"/>
        <end position="56"/>
    </location>
</feature>
<evidence type="ECO:0000313" key="7">
    <source>
        <dbReference type="Proteomes" id="UP000002624"/>
    </source>
</evidence>
<organism evidence="6 7">
    <name type="scientific">Ajellomyces capsulatus (strain H143)</name>
    <name type="common">Darling's disease fungus</name>
    <name type="synonym">Histoplasma capsulatum</name>
    <dbReference type="NCBI Taxonomy" id="544712"/>
    <lineage>
        <taxon>Eukaryota</taxon>
        <taxon>Fungi</taxon>
        <taxon>Dikarya</taxon>
        <taxon>Ascomycota</taxon>
        <taxon>Pezizomycotina</taxon>
        <taxon>Eurotiomycetes</taxon>
        <taxon>Eurotiomycetidae</taxon>
        <taxon>Onygenales</taxon>
        <taxon>Ajellomycetaceae</taxon>
        <taxon>Histoplasma</taxon>
    </lineage>
</organism>
<name>C6HH86_AJECH</name>
<dbReference type="EMBL" id="GG692427">
    <property type="protein sequence ID" value="EER40170.1"/>
    <property type="molecule type" value="Genomic_DNA"/>
</dbReference>
<dbReference type="PANTHER" id="PTHR23502">
    <property type="entry name" value="MAJOR FACILITATOR SUPERFAMILY"/>
    <property type="match status" value="1"/>
</dbReference>
<dbReference type="HOGENOM" id="CLU_1354284_0_0_1"/>
<keyword evidence="2 5" id="KW-0812">Transmembrane</keyword>
<dbReference type="Proteomes" id="UP000002624">
    <property type="component" value="Unassembled WGS sequence"/>
</dbReference>
<sequence length="202" mass="23256">MTTDMREPKTKALRSRSAIGPIFGAFIEYSLSWQLIFWVQLIFGGVVQLAHFFLVGETRSTVIIDREAKRRRKAGEDPSIYGPNELKKHRINFKKILTVWIRPFHMLVCEPIVLFLSLLSGFSDALIFTWIKAFALGYSQWGFGMYHRPWSIRTFIPIIIGYLVSYPIFLPDIETRRKLRKSEGDSSRTAGDVSCFSSTLVL</sequence>
<dbReference type="AlphaFoldDB" id="C6HH86"/>
<dbReference type="GO" id="GO:0005886">
    <property type="term" value="C:plasma membrane"/>
    <property type="evidence" value="ECO:0007669"/>
    <property type="project" value="TreeGrafter"/>
</dbReference>
<evidence type="ECO:0000256" key="1">
    <source>
        <dbReference type="ARBA" id="ARBA00004141"/>
    </source>
</evidence>
<accession>C6HH86</accession>